<dbReference type="SUPFAM" id="SSF53098">
    <property type="entry name" value="Ribonuclease H-like"/>
    <property type="match status" value="1"/>
</dbReference>
<dbReference type="AlphaFoldDB" id="B0CZT3"/>
<evidence type="ECO:0000313" key="2">
    <source>
        <dbReference type="Proteomes" id="UP000001194"/>
    </source>
</evidence>
<dbReference type="InterPro" id="IPR012337">
    <property type="entry name" value="RNaseH-like_sf"/>
</dbReference>
<keyword evidence="2" id="KW-1185">Reference proteome</keyword>
<dbReference type="GeneID" id="6072793"/>
<dbReference type="STRING" id="486041.B0CZT3"/>
<dbReference type="RefSeq" id="XP_001876472.1">
    <property type="nucleotide sequence ID" value="XM_001876437.1"/>
</dbReference>
<dbReference type="HOGENOM" id="CLU_1402656_0_0_1"/>
<dbReference type="EMBL" id="DS547094">
    <property type="protein sequence ID" value="EDR12208.1"/>
    <property type="molecule type" value="Genomic_DNA"/>
</dbReference>
<accession>B0CZT3</accession>
<dbReference type="InParanoid" id="B0CZT3"/>
<reference evidence="1 2" key="1">
    <citation type="journal article" date="2008" name="Nature">
        <title>The genome of Laccaria bicolor provides insights into mycorrhizal symbiosis.</title>
        <authorList>
            <person name="Martin F."/>
            <person name="Aerts A."/>
            <person name="Ahren D."/>
            <person name="Brun A."/>
            <person name="Danchin E.G.J."/>
            <person name="Duchaussoy F."/>
            <person name="Gibon J."/>
            <person name="Kohler A."/>
            <person name="Lindquist E."/>
            <person name="Pereda V."/>
            <person name="Salamov A."/>
            <person name="Shapiro H.J."/>
            <person name="Wuyts J."/>
            <person name="Blaudez D."/>
            <person name="Buee M."/>
            <person name="Brokstein P."/>
            <person name="Canbaeck B."/>
            <person name="Cohen D."/>
            <person name="Courty P.E."/>
            <person name="Coutinho P.M."/>
            <person name="Delaruelle C."/>
            <person name="Detter J.C."/>
            <person name="Deveau A."/>
            <person name="DiFazio S."/>
            <person name="Duplessis S."/>
            <person name="Fraissinet-Tachet L."/>
            <person name="Lucic E."/>
            <person name="Frey-Klett P."/>
            <person name="Fourrey C."/>
            <person name="Feussner I."/>
            <person name="Gay G."/>
            <person name="Grimwood J."/>
            <person name="Hoegger P.J."/>
            <person name="Jain P."/>
            <person name="Kilaru S."/>
            <person name="Labbe J."/>
            <person name="Lin Y.C."/>
            <person name="Legue V."/>
            <person name="Le Tacon F."/>
            <person name="Marmeisse R."/>
            <person name="Melayah D."/>
            <person name="Montanini B."/>
            <person name="Muratet M."/>
            <person name="Nehls U."/>
            <person name="Niculita-Hirzel H."/>
            <person name="Oudot-Le Secq M.P."/>
            <person name="Peter M."/>
            <person name="Quesneville H."/>
            <person name="Rajashekar B."/>
            <person name="Reich M."/>
            <person name="Rouhier N."/>
            <person name="Schmutz J."/>
            <person name="Yin T."/>
            <person name="Chalot M."/>
            <person name="Henrissat B."/>
            <person name="Kuees U."/>
            <person name="Lucas S."/>
            <person name="Van de Peer Y."/>
            <person name="Podila G.K."/>
            <person name="Polle A."/>
            <person name="Pukkila P.J."/>
            <person name="Richardson P.M."/>
            <person name="Rouze P."/>
            <person name="Sanders I.R."/>
            <person name="Stajich J.E."/>
            <person name="Tunlid A."/>
            <person name="Tuskan G."/>
            <person name="Grigoriev I.V."/>
        </authorList>
    </citation>
    <scope>NUCLEOTIDE SEQUENCE [LARGE SCALE GENOMIC DNA]</scope>
    <source>
        <strain evidence="2">S238N-H82 / ATCC MYA-4686</strain>
    </source>
</reference>
<sequence length="194" mass="22255">MMLAFHRKWTNQHSWILAIHCFMHSINTIIGKIIVSFFNSSHYWGGQLEKICKENGVTCGLKTNTESRFYALILQALSVHEHKISLMTLCVRDDEQQSQGSLTAVSKDVLATIFDVQRWQLTDQLIRVCKPLVDIIGDVESRDASLANYNSHFLRHAQKIVNAQFHEINTDIHWLTLFLHPLCCKLVISNSPHS</sequence>
<organism evidence="2">
    <name type="scientific">Laccaria bicolor (strain S238N-H82 / ATCC MYA-4686)</name>
    <name type="common">Bicoloured deceiver</name>
    <name type="synonym">Laccaria laccata var. bicolor</name>
    <dbReference type="NCBI Taxonomy" id="486041"/>
    <lineage>
        <taxon>Eukaryota</taxon>
        <taxon>Fungi</taxon>
        <taxon>Dikarya</taxon>
        <taxon>Basidiomycota</taxon>
        <taxon>Agaricomycotina</taxon>
        <taxon>Agaricomycetes</taxon>
        <taxon>Agaricomycetidae</taxon>
        <taxon>Agaricales</taxon>
        <taxon>Agaricineae</taxon>
        <taxon>Hydnangiaceae</taxon>
        <taxon>Laccaria</taxon>
    </lineage>
</organism>
<dbReference type="KEGG" id="lbc:LACBIDRAFT_311349"/>
<gene>
    <name evidence="1" type="ORF">LACBIDRAFT_311349</name>
</gene>
<protein>
    <submittedName>
        <fullName evidence="1">Predicted protein</fullName>
    </submittedName>
</protein>
<proteinExistence type="predicted"/>
<name>B0CZT3_LACBS</name>
<dbReference type="Proteomes" id="UP000001194">
    <property type="component" value="Unassembled WGS sequence"/>
</dbReference>
<dbReference type="OrthoDB" id="3226942at2759"/>
<evidence type="ECO:0000313" key="1">
    <source>
        <dbReference type="EMBL" id="EDR12208.1"/>
    </source>
</evidence>